<dbReference type="Gene3D" id="3.40.50.1820">
    <property type="entry name" value="alpha/beta hydrolase"/>
    <property type="match status" value="1"/>
</dbReference>
<evidence type="ECO:0000259" key="1">
    <source>
        <dbReference type="Pfam" id="PF12697"/>
    </source>
</evidence>
<dbReference type="Pfam" id="PF12697">
    <property type="entry name" value="Abhydrolase_6"/>
    <property type="match status" value="1"/>
</dbReference>
<gene>
    <name evidence="2" type="ORF">CXU09_05980</name>
</gene>
<dbReference type="PANTHER" id="PTHR43194:SF2">
    <property type="entry name" value="PEROXISOMAL MEMBRANE PROTEIN LPX1"/>
    <property type="match status" value="1"/>
</dbReference>
<dbReference type="CDD" id="cd12810">
    <property type="entry name" value="Esterase_713_like-3"/>
    <property type="match status" value="1"/>
</dbReference>
<keyword evidence="2" id="KW-0378">Hydrolase</keyword>
<dbReference type="PANTHER" id="PTHR43194">
    <property type="entry name" value="HYDROLASE ALPHA/BETA FOLD FAMILY"/>
    <property type="match status" value="1"/>
</dbReference>
<dbReference type="RefSeq" id="WP_022197446.1">
    <property type="nucleotide sequence ID" value="NZ_CP010553.1"/>
</dbReference>
<name>A0AAP8NME5_9BACT</name>
<evidence type="ECO:0000313" key="2">
    <source>
        <dbReference type="EMBL" id="PNC57170.1"/>
    </source>
</evidence>
<organism evidence="2 3">
    <name type="scientific">Akkermansia muciniphila</name>
    <dbReference type="NCBI Taxonomy" id="239935"/>
    <lineage>
        <taxon>Bacteria</taxon>
        <taxon>Pseudomonadati</taxon>
        <taxon>Verrucomicrobiota</taxon>
        <taxon>Verrucomicrobiia</taxon>
        <taxon>Verrucomicrobiales</taxon>
        <taxon>Akkermansiaceae</taxon>
        <taxon>Akkermansia</taxon>
    </lineage>
</organism>
<comment type="caution">
    <text evidence="2">The sequence shown here is derived from an EMBL/GenBank/DDBJ whole genome shotgun (WGS) entry which is preliminary data.</text>
</comment>
<dbReference type="Proteomes" id="UP000235914">
    <property type="component" value="Unassembled WGS sequence"/>
</dbReference>
<dbReference type="InterPro" id="IPR029058">
    <property type="entry name" value="AB_hydrolase_fold"/>
</dbReference>
<evidence type="ECO:0000313" key="3">
    <source>
        <dbReference type="Proteomes" id="UP000235914"/>
    </source>
</evidence>
<accession>A0AAP8NME5</accession>
<dbReference type="InterPro" id="IPR000073">
    <property type="entry name" value="AB_hydrolase_1"/>
</dbReference>
<protein>
    <submittedName>
        <fullName evidence="2">Alpha/beta hydrolase</fullName>
    </submittedName>
</protein>
<dbReference type="SUPFAM" id="SSF53474">
    <property type="entry name" value="alpha/beta-Hydrolases"/>
    <property type="match status" value="1"/>
</dbReference>
<dbReference type="GO" id="GO:0016787">
    <property type="term" value="F:hydrolase activity"/>
    <property type="evidence" value="ECO:0007669"/>
    <property type="project" value="UniProtKB-KW"/>
</dbReference>
<reference evidence="2 3" key="1">
    <citation type="journal article" date="2017" name="BMC Genomics">
        <title>Genome sequencing of 39 Akkermansia muciniphila isolates reveals its population structure, genomic and functional diverisity, and global distribution in mammalian gut microbiotas.</title>
        <authorList>
            <person name="Guo X."/>
            <person name="Li S."/>
            <person name="Zhang J."/>
            <person name="Wu F."/>
            <person name="Li X."/>
            <person name="Wu D."/>
            <person name="Zhang M."/>
            <person name="Ou Z."/>
            <person name="Jie Z."/>
            <person name="Yan Q."/>
            <person name="Li P."/>
            <person name="Yi J."/>
            <person name="Peng Y."/>
        </authorList>
    </citation>
    <scope>NUCLEOTIDE SEQUENCE [LARGE SCALE GENOMIC DNA]</scope>
    <source>
        <strain evidence="2 3">GP43</strain>
    </source>
</reference>
<sequence length="350" mass="38914">MIQAGGIPPVPAAEQAPLLIARQGSFAVGGNILQRPGTYDNSRFPGWGQAVEAGQSYHADHAAVDFQIPADARMLPLIFIHGYGQSARCWQTTPDGREGFNDMFLRKRYATYLVDLPGRGRAGRTTAETAIRPLADEQFWFDIFRIGEWPAFNPGVQFPTDKDSLDQFFRQMTPDIGTHDMTKELDALSALFKRVGKGILVTHSAGGFPGWLTAIRSPEVRGIISLEPGTYVFPEGEVPEDMPSLTGTMKGIAVPPEEFNKLTQIPIILYFGDYIPENVTDKLGEENWRVRLQMGRKFVEAVNRHGGHAALVELPKIGIRGNTHFLMSDKNNNIIADHMAAWLRQNKLDR</sequence>
<feature type="domain" description="AB hydrolase-1" evidence="1">
    <location>
        <begin position="77"/>
        <end position="343"/>
    </location>
</feature>
<dbReference type="InterPro" id="IPR050228">
    <property type="entry name" value="Carboxylesterase_BioH"/>
</dbReference>
<dbReference type="AlphaFoldDB" id="A0AAP8NME5"/>
<proteinExistence type="predicted"/>
<dbReference type="EMBL" id="PJKN01000002">
    <property type="protein sequence ID" value="PNC57170.1"/>
    <property type="molecule type" value="Genomic_DNA"/>
</dbReference>